<dbReference type="InterPro" id="IPR050267">
    <property type="entry name" value="Anti-sigma-factor_SerPK"/>
</dbReference>
<dbReference type="CDD" id="cd16936">
    <property type="entry name" value="HATPase_RsbW-like"/>
    <property type="match status" value="1"/>
</dbReference>
<gene>
    <name evidence="3" type="ORF">HNR22_004465</name>
</gene>
<reference evidence="3 4" key="1">
    <citation type="submission" date="2020-07" db="EMBL/GenBank/DDBJ databases">
        <title>Sequencing the genomes of 1000 actinobacteria strains.</title>
        <authorList>
            <person name="Klenk H.-P."/>
        </authorList>
    </citation>
    <scope>NUCLEOTIDE SEQUENCE [LARGE SCALE GENOMIC DNA]</scope>
    <source>
        <strain evidence="3 4">DSM 45876</strain>
    </source>
</reference>
<dbReference type="EMBL" id="JACCHK010000001">
    <property type="protein sequence ID" value="NYH44738.1"/>
    <property type="molecule type" value="Genomic_DNA"/>
</dbReference>
<dbReference type="Gene3D" id="3.30.565.10">
    <property type="entry name" value="Histidine kinase-like ATPase, C-terminal domain"/>
    <property type="match status" value="1"/>
</dbReference>
<keyword evidence="3" id="KW-0808">Transferase</keyword>
<evidence type="ECO:0000313" key="3">
    <source>
        <dbReference type="EMBL" id="NYH44738.1"/>
    </source>
</evidence>
<dbReference type="RefSeq" id="WP_179781970.1">
    <property type="nucleotide sequence ID" value="NZ_JACCHK010000001.1"/>
</dbReference>
<evidence type="ECO:0000256" key="1">
    <source>
        <dbReference type="ARBA" id="ARBA00022527"/>
    </source>
</evidence>
<organism evidence="3 4">
    <name type="scientific">Micromonospora jinlongensis</name>
    <dbReference type="NCBI Taxonomy" id="1287877"/>
    <lineage>
        <taxon>Bacteria</taxon>
        <taxon>Bacillati</taxon>
        <taxon>Actinomycetota</taxon>
        <taxon>Actinomycetes</taxon>
        <taxon>Micromonosporales</taxon>
        <taxon>Micromonosporaceae</taxon>
        <taxon>Micromonospora</taxon>
    </lineage>
</organism>
<keyword evidence="4" id="KW-1185">Reference proteome</keyword>
<dbReference type="SUPFAM" id="SSF55874">
    <property type="entry name" value="ATPase domain of HSP90 chaperone/DNA topoisomerase II/histidine kinase"/>
    <property type="match status" value="1"/>
</dbReference>
<protein>
    <submittedName>
        <fullName evidence="3">Serine/threonine-protein kinase RsbW</fullName>
        <ecNumber evidence="3">2.7.11.1</ecNumber>
    </submittedName>
</protein>
<comment type="caution">
    <text evidence="3">The sequence shown here is derived from an EMBL/GenBank/DDBJ whole genome shotgun (WGS) entry which is preliminary data.</text>
</comment>
<keyword evidence="3" id="KW-0418">Kinase</keyword>
<keyword evidence="1" id="KW-0723">Serine/threonine-protein kinase</keyword>
<dbReference type="EC" id="2.7.11.1" evidence="3"/>
<dbReference type="Proteomes" id="UP000523545">
    <property type="component" value="Unassembled WGS sequence"/>
</dbReference>
<proteinExistence type="predicted"/>
<feature type="domain" description="Histidine kinase/HSP90-like ATPase" evidence="2">
    <location>
        <begin position="10"/>
        <end position="118"/>
    </location>
</feature>
<dbReference type="Pfam" id="PF13581">
    <property type="entry name" value="HATPase_c_2"/>
    <property type="match status" value="1"/>
</dbReference>
<name>A0A7Y9X612_9ACTN</name>
<dbReference type="InterPro" id="IPR036890">
    <property type="entry name" value="HATPase_C_sf"/>
</dbReference>
<dbReference type="PANTHER" id="PTHR35526:SF3">
    <property type="entry name" value="ANTI-SIGMA-F FACTOR RSBW"/>
    <property type="match status" value="1"/>
</dbReference>
<dbReference type="InterPro" id="IPR003594">
    <property type="entry name" value="HATPase_dom"/>
</dbReference>
<accession>A0A7Y9X612</accession>
<dbReference type="GO" id="GO:0004674">
    <property type="term" value="F:protein serine/threonine kinase activity"/>
    <property type="evidence" value="ECO:0007669"/>
    <property type="project" value="UniProtKB-KW"/>
</dbReference>
<evidence type="ECO:0000313" key="4">
    <source>
        <dbReference type="Proteomes" id="UP000523545"/>
    </source>
</evidence>
<dbReference type="AlphaFoldDB" id="A0A7Y9X612"/>
<dbReference type="PANTHER" id="PTHR35526">
    <property type="entry name" value="ANTI-SIGMA-F FACTOR RSBW-RELATED"/>
    <property type="match status" value="1"/>
</dbReference>
<sequence>MRVTMTLSLPRQPSSVTRARHVLTTLLSLTDATEDSRGHLAVLISEACANAVVHADPGSTVDIAIVIDDDSCLLEVGNRGSTPDAGVGLDARLPAPLTVGGRGLPLIAALADTAAFVAGPPDHVLLRITKHLANT</sequence>
<evidence type="ECO:0000259" key="2">
    <source>
        <dbReference type="Pfam" id="PF13581"/>
    </source>
</evidence>